<dbReference type="Pfam" id="PF19845">
    <property type="entry name" value="DUF6320"/>
    <property type="match status" value="1"/>
</dbReference>
<evidence type="ECO:0000313" key="2">
    <source>
        <dbReference type="EMBL" id="ROR27238.1"/>
    </source>
</evidence>
<reference evidence="2 3" key="1">
    <citation type="submission" date="2018-11" db="EMBL/GenBank/DDBJ databases">
        <title>Genomic Encyclopedia of Type Strains, Phase IV (KMG-IV): sequencing the most valuable type-strain genomes for metagenomic binning, comparative biology and taxonomic classification.</title>
        <authorList>
            <person name="Goeker M."/>
        </authorList>
    </citation>
    <scope>NUCLEOTIDE SEQUENCE [LARGE SCALE GENOMIC DNA]</scope>
    <source>
        <strain evidence="2 3">DSM 26537</strain>
    </source>
</reference>
<keyword evidence="1" id="KW-1133">Transmembrane helix</keyword>
<dbReference type="AlphaFoldDB" id="A0A3N1XM36"/>
<evidence type="ECO:0000313" key="3">
    <source>
        <dbReference type="Proteomes" id="UP000273083"/>
    </source>
</evidence>
<keyword evidence="1" id="KW-0472">Membrane</keyword>
<organism evidence="2 3">
    <name type="scientific">Mobilisporobacter senegalensis</name>
    <dbReference type="NCBI Taxonomy" id="1329262"/>
    <lineage>
        <taxon>Bacteria</taxon>
        <taxon>Bacillati</taxon>
        <taxon>Bacillota</taxon>
        <taxon>Clostridia</taxon>
        <taxon>Lachnospirales</taxon>
        <taxon>Lachnospiraceae</taxon>
        <taxon>Mobilisporobacter</taxon>
    </lineage>
</organism>
<gene>
    <name evidence="2" type="ORF">EDD66_107152</name>
</gene>
<evidence type="ECO:0000256" key="1">
    <source>
        <dbReference type="SAM" id="Phobius"/>
    </source>
</evidence>
<feature type="transmembrane region" description="Helical" evidence="1">
    <location>
        <begin position="78"/>
        <end position="95"/>
    </location>
</feature>
<feature type="transmembrane region" description="Helical" evidence="1">
    <location>
        <begin position="187"/>
        <end position="209"/>
    </location>
</feature>
<dbReference type="RefSeq" id="WP_123609929.1">
    <property type="nucleotide sequence ID" value="NZ_RJVG01000007.1"/>
</dbReference>
<accession>A0A3N1XM36</accession>
<dbReference type="EMBL" id="RJVG01000007">
    <property type="protein sequence ID" value="ROR27238.1"/>
    <property type="molecule type" value="Genomic_DNA"/>
</dbReference>
<dbReference type="OrthoDB" id="2164897at2"/>
<keyword evidence="3" id="KW-1185">Reference proteome</keyword>
<feature type="transmembrane region" description="Helical" evidence="1">
    <location>
        <begin position="129"/>
        <end position="149"/>
    </location>
</feature>
<comment type="caution">
    <text evidence="2">The sequence shown here is derived from an EMBL/GenBank/DDBJ whole genome shotgun (WGS) entry which is preliminary data.</text>
</comment>
<keyword evidence="1" id="KW-0812">Transmembrane</keyword>
<feature type="transmembrane region" description="Helical" evidence="1">
    <location>
        <begin position="49"/>
        <end position="72"/>
    </location>
</feature>
<name>A0A3N1XM36_9FIRM</name>
<proteinExistence type="predicted"/>
<dbReference type="InterPro" id="IPR046283">
    <property type="entry name" value="DUF6320"/>
</dbReference>
<sequence length="222" mass="25891">MQYCKHCQVHVRGKRETCPLCMNLLTGREYSDDLDLAYPEIPLTFEGHLVIRIILFISIISIVISFVFNRVFPSHINWPVFVVFGLVSMWLSLIAVMKKKHNIPKTIMWQVTIVSALSIFWDYETKWRGWSINYVIPITLVLAMLIMYITAKIMKLGVRDYILYFLLDGLFGIIPVGFILFDWISTIYPSILCVTVSIIFTCAIIIFQGENIKNEFNRRMHI</sequence>
<dbReference type="Proteomes" id="UP000273083">
    <property type="component" value="Unassembled WGS sequence"/>
</dbReference>
<protein>
    <submittedName>
        <fullName evidence="2">Uncharacterized protein</fullName>
    </submittedName>
</protein>
<feature type="transmembrane region" description="Helical" evidence="1">
    <location>
        <begin position="161"/>
        <end position="181"/>
    </location>
</feature>